<dbReference type="InterPro" id="IPR005300">
    <property type="entry name" value="MltA_B"/>
</dbReference>
<dbReference type="SMART" id="SM00925">
    <property type="entry name" value="MltA"/>
    <property type="match status" value="1"/>
</dbReference>
<evidence type="ECO:0000256" key="4">
    <source>
        <dbReference type="ARBA" id="ARBA00023316"/>
    </source>
</evidence>
<name>A0A3G2I5N8_BUCRM</name>
<dbReference type="Gene3D" id="2.40.240.50">
    <property type="entry name" value="Barwin-like endoglucanases"/>
    <property type="match status" value="1"/>
</dbReference>
<dbReference type="OrthoDB" id="9783686at2"/>
<evidence type="ECO:0000256" key="1">
    <source>
        <dbReference type="ARBA" id="ARBA00001420"/>
    </source>
</evidence>
<dbReference type="PANTHER" id="PTHR30124">
    <property type="entry name" value="MEMBRANE-BOUND LYTIC MUREIN TRANSGLYCOSYLASE A"/>
    <property type="match status" value="1"/>
</dbReference>
<dbReference type="InterPro" id="IPR010611">
    <property type="entry name" value="3D_dom"/>
</dbReference>
<dbReference type="GO" id="GO:0009253">
    <property type="term" value="P:peptidoglycan catabolic process"/>
    <property type="evidence" value="ECO:0007669"/>
    <property type="project" value="TreeGrafter"/>
</dbReference>
<dbReference type="InterPro" id="IPR026044">
    <property type="entry name" value="MltA"/>
</dbReference>
<dbReference type="NCBIfam" id="NF008366">
    <property type="entry name" value="PRK11162.1"/>
    <property type="match status" value="1"/>
</dbReference>
<gene>
    <name evidence="7" type="ORF">D8S97_01445</name>
</gene>
<dbReference type="GO" id="GO:0071555">
    <property type="term" value="P:cell wall organization"/>
    <property type="evidence" value="ECO:0007669"/>
    <property type="project" value="UniProtKB-KW"/>
</dbReference>
<dbReference type="GO" id="GO:0004553">
    <property type="term" value="F:hydrolase activity, hydrolyzing O-glycosyl compounds"/>
    <property type="evidence" value="ECO:0007669"/>
    <property type="project" value="InterPro"/>
</dbReference>
<proteinExistence type="predicted"/>
<dbReference type="InterPro" id="IPR036908">
    <property type="entry name" value="RlpA-like_sf"/>
</dbReference>
<dbReference type="GO" id="GO:0009254">
    <property type="term" value="P:peptidoglycan turnover"/>
    <property type="evidence" value="ECO:0007669"/>
    <property type="project" value="InterPro"/>
</dbReference>
<dbReference type="PANTHER" id="PTHR30124:SF0">
    <property type="entry name" value="MEMBRANE-BOUND LYTIC MUREIN TRANSGLYCOSYLASE A"/>
    <property type="match status" value="1"/>
</dbReference>
<dbReference type="EC" id="4.2.2.n1" evidence="2"/>
<dbReference type="EMBL" id="CP032759">
    <property type="protein sequence ID" value="AYN24625.1"/>
    <property type="molecule type" value="Genomic_DNA"/>
</dbReference>
<evidence type="ECO:0000256" key="3">
    <source>
        <dbReference type="ARBA" id="ARBA00023239"/>
    </source>
</evidence>
<dbReference type="Pfam" id="PF06725">
    <property type="entry name" value="3D"/>
    <property type="match status" value="1"/>
</dbReference>
<evidence type="ECO:0000313" key="7">
    <source>
        <dbReference type="EMBL" id="AYN24625.1"/>
    </source>
</evidence>
<comment type="catalytic activity">
    <reaction evidence="1">
        <text>Exolytic cleavage of the (1-&gt;4)-beta-glycosidic linkage between N-acetylmuramic acid (MurNAc) and N-acetylglucosamine (GlcNAc) residues in peptidoglycan, from either the reducing or the non-reducing ends of the peptidoglycan chains, with concomitant formation of a 1,6-anhydrobond in the MurNAc residue.</text>
        <dbReference type="EC" id="4.2.2.n1"/>
    </reaction>
</comment>
<keyword evidence="4" id="KW-0961">Cell wall biogenesis/degradation</keyword>
<keyword evidence="3" id="KW-0456">Lyase</keyword>
<dbReference type="Gene3D" id="2.40.40.10">
    <property type="entry name" value="RlpA-like domain"/>
    <property type="match status" value="1"/>
</dbReference>
<protein>
    <recommendedName>
        <fullName evidence="2">peptidoglycan lytic exotransglycosylase</fullName>
        <ecNumber evidence="2">4.2.2.n1</ecNumber>
    </recommendedName>
    <alternativeName>
        <fullName evidence="5">Murein hydrolase A</fullName>
    </alternativeName>
</protein>
<dbReference type="Proteomes" id="UP000271533">
    <property type="component" value="Chromosome"/>
</dbReference>
<evidence type="ECO:0000256" key="2">
    <source>
        <dbReference type="ARBA" id="ARBA00012587"/>
    </source>
</evidence>
<evidence type="ECO:0000313" key="8">
    <source>
        <dbReference type="Proteomes" id="UP000271533"/>
    </source>
</evidence>
<organism evidence="7 8">
    <name type="scientific">Buchnera aphidicola subsp. Rhopalosiphum maidis</name>
    <dbReference type="NCBI Taxonomy" id="118109"/>
    <lineage>
        <taxon>Bacteria</taxon>
        <taxon>Pseudomonadati</taxon>
        <taxon>Pseudomonadota</taxon>
        <taxon>Gammaproteobacteria</taxon>
        <taxon>Enterobacterales</taxon>
        <taxon>Erwiniaceae</taxon>
        <taxon>Buchnera</taxon>
    </lineage>
</organism>
<feature type="domain" description="Lytic transglycosylase MltA" evidence="6">
    <location>
        <begin position="134"/>
        <end position="269"/>
    </location>
</feature>
<dbReference type="GO" id="GO:0008933">
    <property type="term" value="F:peptidoglycan lytic transglycosylase activity"/>
    <property type="evidence" value="ECO:0007669"/>
    <property type="project" value="TreeGrafter"/>
</dbReference>
<reference evidence="7 8" key="1">
    <citation type="submission" date="2018-10" db="EMBL/GenBank/DDBJ databases">
        <title>Genome sequence of the corn leaf aphid (Rhopalosiphum maidis Fitch).</title>
        <authorList>
            <person name="Chen W."/>
            <person name="Shakir S."/>
            <person name="Bigham M."/>
            <person name="Fei Z."/>
            <person name="Jander G."/>
        </authorList>
    </citation>
    <scope>NUCLEOTIDE SEQUENCE [LARGE SCALE GENOMIC DNA]</scope>
    <source>
        <strain evidence="7 8">BTI</strain>
    </source>
</reference>
<dbReference type="RefSeq" id="WP_158361129.1">
    <property type="nucleotide sequence ID" value="NZ_CP032759.1"/>
</dbReference>
<dbReference type="SUPFAM" id="SSF50685">
    <property type="entry name" value="Barwin-like endoglucanases"/>
    <property type="match status" value="1"/>
</dbReference>
<dbReference type="CDD" id="cd14668">
    <property type="entry name" value="mlta_B"/>
    <property type="match status" value="1"/>
</dbReference>
<dbReference type="Pfam" id="PF03562">
    <property type="entry name" value="MltA"/>
    <property type="match status" value="1"/>
</dbReference>
<dbReference type="CDD" id="cd22785">
    <property type="entry name" value="DPBB_MltA-like"/>
    <property type="match status" value="1"/>
</dbReference>
<dbReference type="AlphaFoldDB" id="A0A3G2I5N8"/>
<sequence length="367" mass="42480">MLNPYTFNKIKKKKNIKKIILIFIFIFSVAFSTKNINHGQQYKNKFIKNFTNVKNINIQNKLVNQKEFLLQLEKIKSFSPTLYAKNISTYNAILKWLKKKSDINEMKKFGINLFQMKGVDNYGNVKITGYYTPIVQASKIKKKNFIYPIYRMPSNFKKNQKLPQRKDIYNGILKKKYILAYSNSLIDNFIMEVQGSGFIDYGDKKPLTFFSYSKKNNWPYTSIGQILIKRGDIKKNNMSMKTIKKWCKNHTQKEIQELFEQNKSFVFFKQTKRKEAYGSSAVPLIGKAAIAVDKSIIKSGSVVLVQIPILDKKGNFNHKYGLHLLIALDVGGVIKGQHFDVYQGIGKKAGTLAGFYNHYGYAWVLKI</sequence>
<evidence type="ECO:0000256" key="5">
    <source>
        <dbReference type="ARBA" id="ARBA00030918"/>
    </source>
</evidence>
<accession>A0A3G2I5N8</accession>
<evidence type="ECO:0000259" key="6">
    <source>
        <dbReference type="SMART" id="SM00925"/>
    </source>
</evidence>
<dbReference type="GO" id="GO:0019867">
    <property type="term" value="C:outer membrane"/>
    <property type="evidence" value="ECO:0007669"/>
    <property type="project" value="InterPro"/>
</dbReference>